<name>A0A4Q9Q319_9APHY</name>
<evidence type="ECO:0000256" key="1">
    <source>
        <dbReference type="SAM" id="MobiDB-lite"/>
    </source>
</evidence>
<gene>
    <name evidence="2" type="ORF">BD310DRAFT_920470</name>
</gene>
<keyword evidence="3" id="KW-1185">Reference proteome</keyword>
<organism evidence="2 3">
    <name type="scientific">Dichomitus squalens</name>
    <dbReference type="NCBI Taxonomy" id="114155"/>
    <lineage>
        <taxon>Eukaryota</taxon>
        <taxon>Fungi</taxon>
        <taxon>Dikarya</taxon>
        <taxon>Basidiomycota</taxon>
        <taxon>Agaricomycotina</taxon>
        <taxon>Agaricomycetes</taxon>
        <taxon>Polyporales</taxon>
        <taxon>Polyporaceae</taxon>
        <taxon>Dichomitus</taxon>
    </lineage>
</organism>
<feature type="non-terminal residue" evidence="2">
    <location>
        <position position="106"/>
    </location>
</feature>
<sequence length="106" mass="11525">MVGVEFVSSVGPDLYNQVTSPAVLTKLASRVGSKGLAERLLTLTTSVYGVAHSVAKHLEGESHGTWRSSRRLCMRSSETVEQAVEGRRGGRPEEMSPKMIRYGGVY</sequence>
<evidence type="ECO:0000313" key="3">
    <source>
        <dbReference type="Proteomes" id="UP000292082"/>
    </source>
</evidence>
<accession>A0A4Q9Q319</accession>
<dbReference type="AlphaFoldDB" id="A0A4Q9Q319"/>
<dbReference type="Proteomes" id="UP000292082">
    <property type="component" value="Unassembled WGS sequence"/>
</dbReference>
<proteinExistence type="predicted"/>
<protein>
    <submittedName>
        <fullName evidence="2">Uncharacterized protein</fullName>
    </submittedName>
</protein>
<feature type="compositionally biased region" description="Basic and acidic residues" evidence="1">
    <location>
        <begin position="84"/>
        <end position="96"/>
    </location>
</feature>
<feature type="region of interest" description="Disordered" evidence="1">
    <location>
        <begin position="77"/>
        <end position="96"/>
    </location>
</feature>
<reference evidence="2 3" key="1">
    <citation type="submission" date="2019-01" db="EMBL/GenBank/DDBJ databases">
        <title>Draft genome sequences of three monokaryotic isolates of the white-rot basidiomycete fungus Dichomitus squalens.</title>
        <authorList>
            <consortium name="DOE Joint Genome Institute"/>
            <person name="Lopez S.C."/>
            <person name="Andreopoulos B."/>
            <person name="Pangilinan J."/>
            <person name="Lipzen A."/>
            <person name="Riley R."/>
            <person name="Ahrendt S."/>
            <person name="Ng V."/>
            <person name="Barry K."/>
            <person name="Daum C."/>
            <person name="Grigoriev I.V."/>
            <person name="Hilden K.S."/>
            <person name="Makela M.R."/>
            <person name="de Vries R.P."/>
        </authorList>
    </citation>
    <scope>NUCLEOTIDE SEQUENCE [LARGE SCALE GENOMIC DNA]</scope>
    <source>
        <strain evidence="2 3">CBS 464.89</strain>
    </source>
</reference>
<evidence type="ECO:0000313" key="2">
    <source>
        <dbReference type="EMBL" id="TBU61657.1"/>
    </source>
</evidence>
<dbReference type="EMBL" id="ML145097">
    <property type="protein sequence ID" value="TBU61657.1"/>
    <property type="molecule type" value="Genomic_DNA"/>
</dbReference>